<dbReference type="EMBL" id="LWRY01000261">
    <property type="protein sequence ID" value="OCX68528.1"/>
    <property type="molecule type" value="Genomic_DNA"/>
</dbReference>
<dbReference type="Gene3D" id="3.40.50.1110">
    <property type="entry name" value="SGNH hydrolase"/>
    <property type="match status" value="1"/>
</dbReference>
<dbReference type="Proteomes" id="UP000094893">
    <property type="component" value="Unassembled WGS sequence"/>
</dbReference>
<keyword evidence="4" id="KW-1185">Reference proteome</keyword>
<keyword evidence="2" id="KW-0012">Acyltransferase</keyword>
<gene>
    <name evidence="1" type="ORF">A6M23_18050</name>
    <name evidence="2" type="ORF">A6P07_14175</name>
</gene>
<accession>A0A1C2I3A0</accession>
<dbReference type="STRING" id="930.GCA_002079865_03331"/>
<dbReference type="SUPFAM" id="SSF52266">
    <property type="entry name" value="SGNH hydrolase"/>
    <property type="match status" value="1"/>
</dbReference>
<protein>
    <submittedName>
        <fullName evidence="2">Acyltransferase</fullName>
    </submittedName>
</protein>
<evidence type="ECO:0000313" key="2">
    <source>
        <dbReference type="EMBL" id="OCX70511.1"/>
    </source>
</evidence>
<evidence type="ECO:0000313" key="3">
    <source>
        <dbReference type="Proteomes" id="UP000094893"/>
    </source>
</evidence>
<sequence length="266" mass="30136">MSHQVFRNLSSRFMGVKPIRLVRFSLMIGVCLGLAACMDENTSYAVKPIHETLPAPVVARKAPAPQKSERYLDQMAIIDAHKDFSESPDPGYVLDARSVLRFPKTYPVGVIIIGDSILTGWSGYFAHVFPNALISGRVGRQFSSALPIWKTMQQTGMTQGVGDVVIELGTNGEVYPEDMQQLLKMLGHRQVFLVMPEMPRSWEHEVQQLYLQTAATHPNVHLVRWDLLSKNHPQYFWTDLVHPNWQGIQVMVRAIARDIKKTEDKN</sequence>
<dbReference type="AlphaFoldDB" id="A0A1C2I3A0"/>
<reference evidence="2 3" key="1">
    <citation type="journal article" date="2016" name="Int. J. Mol. Sci.">
        <title>Comparative genomics of the extreme acidophile Acidithiobacillus thiooxidans reveals intraspecific divergence and niche adaptation.</title>
        <authorList>
            <person name="Zhang X."/>
            <person name="Feng X."/>
            <person name="Tao J."/>
            <person name="Ma L."/>
            <person name="Xiao Y."/>
            <person name="Liang Y."/>
            <person name="Liu X."/>
            <person name="Yin H."/>
        </authorList>
    </citation>
    <scope>NUCLEOTIDE SEQUENCE [LARGE SCALE GENOMIC DNA]</scope>
    <source>
        <strain evidence="2 3">A02</strain>
        <strain evidence="1">DXS-W</strain>
    </source>
</reference>
<organism evidence="2 3">
    <name type="scientific">Acidithiobacillus thiooxidans</name>
    <name type="common">Thiobacillus thiooxidans</name>
    <dbReference type="NCBI Taxonomy" id="930"/>
    <lineage>
        <taxon>Bacteria</taxon>
        <taxon>Pseudomonadati</taxon>
        <taxon>Pseudomonadota</taxon>
        <taxon>Acidithiobacillia</taxon>
        <taxon>Acidithiobacillales</taxon>
        <taxon>Acidithiobacillaceae</taxon>
        <taxon>Acidithiobacillus</taxon>
    </lineage>
</organism>
<keyword evidence="2" id="KW-0808">Transferase</keyword>
<dbReference type="GO" id="GO:0016788">
    <property type="term" value="F:hydrolase activity, acting on ester bonds"/>
    <property type="evidence" value="ECO:0007669"/>
    <property type="project" value="UniProtKB-ARBA"/>
</dbReference>
<dbReference type="OrthoDB" id="9796461at2"/>
<dbReference type="EMBL" id="LWSA01000196">
    <property type="protein sequence ID" value="OCX70511.1"/>
    <property type="molecule type" value="Genomic_DNA"/>
</dbReference>
<dbReference type="RefSeq" id="WP_024894439.1">
    <property type="nucleotide sequence ID" value="NZ_LWRY01000261.1"/>
</dbReference>
<dbReference type="GO" id="GO:0016746">
    <property type="term" value="F:acyltransferase activity"/>
    <property type="evidence" value="ECO:0007669"/>
    <property type="project" value="UniProtKB-KW"/>
</dbReference>
<comment type="caution">
    <text evidence="2">The sequence shown here is derived from an EMBL/GenBank/DDBJ whole genome shotgun (WGS) entry which is preliminary data.</text>
</comment>
<dbReference type="eggNOG" id="COG2755">
    <property type="taxonomic scope" value="Bacteria"/>
</dbReference>
<evidence type="ECO:0000313" key="1">
    <source>
        <dbReference type="EMBL" id="OCX68528.1"/>
    </source>
</evidence>
<evidence type="ECO:0000313" key="4">
    <source>
        <dbReference type="Proteomes" id="UP000095008"/>
    </source>
</evidence>
<proteinExistence type="predicted"/>
<dbReference type="InterPro" id="IPR036514">
    <property type="entry name" value="SGNH_hydro_sf"/>
</dbReference>
<name>A0A1C2I3A0_ACITH</name>
<dbReference type="Proteomes" id="UP000095008">
    <property type="component" value="Unassembled WGS sequence"/>
</dbReference>